<reference evidence="1" key="1">
    <citation type="submission" date="2023-04" db="EMBL/GenBank/DDBJ databases">
        <authorList>
            <consortium name="ELIXIR-Norway"/>
        </authorList>
    </citation>
    <scope>NUCLEOTIDE SEQUENCE [LARGE SCALE GENOMIC DNA]</scope>
</reference>
<dbReference type="Proteomes" id="UP001176941">
    <property type="component" value="Chromosome 21"/>
</dbReference>
<name>A0ABN8YTN9_RANTA</name>
<evidence type="ECO:0000313" key="2">
    <source>
        <dbReference type="Proteomes" id="UP001176941"/>
    </source>
</evidence>
<dbReference type="EMBL" id="OX459957">
    <property type="protein sequence ID" value="CAI9163932.1"/>
    <property type="molecule type" value="Genomic_DNA"/>
</dbReference>
<protein>
    <submittedName>
        <fullName evidence="1">Uncharacterized protein</fullName>
    </submittedName>
</protein>
<gene>
    <name evidence="1" type="ORF">MRATA1EN1_LOCUS12894</name>
</gene>
<accession>A0ABN8YTN9</accession>
<evidence type="ECO:0000313" key="1">
    <source>
        <dbReference type="EMBL" id="CAI9163932.1"/>
    </source>
</evidence>
<proteinExistence type="predicted"/>
<sequence>MLDKRGQVVMSRRTVGDGRMRRLLRTGGLFSSSAGGCPADGLGSGVPAAGSGREALCGGLNHLFPSDGSEGRSAEDSVLIPLAPPCFAVLRGDARASHVTPATAAGARGAPAPRSSPVCVLVCWVFFSPSDVYSGLFILQGARGALRANYFPSRHR</sequence>
<keyword evidence="2" id="KW-1185">Reference proteome</keyword>
<organism evidence="1 2">
    <name type="scientific">Rangifer tarandus platyrhynchus</name>
    <name type="common">Svalbard reindeer</name>
    <dbReference type="NCBI Taxonomy" id="3082113"/>
    <lineage>
        <taxon>Eukaryota</taxon>
        <taxon>Metazoa</taxon>
        <taxon>Chordata</taxon>
        <taxon>Craniata</taxon>
        <taxon>Vertebrata</taxon>
        <taxon>Euteleostomi</taxon>
        <taxon>Mammalia</taxon>
        <taxon>Eutheria</taxon>
        <taxon>Laurasiatheria</taxon>
        <taxon>Artiodactyla</taxon>
        <taxon>Ruminantia</taxon>
        <taxon>Pecora</taxon>
        <taxon>Cervidae</taxon>
        <taxon>Odocoileinae</taxon>
        <taxon>Rangifer</taxon>
    </lineage>
</organism>